<dbReference type="OrthoDB" id="9108439at2"/>
<keyword evidence="2" id="KW-1185">Reference proteome</keyword>
<dbReference type="AlphaFoldDB" id="R4WK24"/>
<proteinExistence type="predicted"/>
<dbReference type="PATRIC" id="fig|758793.3.peg.3131"/>
<protein>
    <submittedName>
        <fullName evidence="1">Uncharacterized protein</fullName>
    </submittedName>
</protein>
<reference evidence="1 2" key="1">
    <citation type="journal article" date="2013" name="Genome Announc.">
        <title>Complete Genome Sequence of Burkholderia sp. Strain RPE64, Bacterial Symbiont of the Bean Bug Riptortus pedestris.</title>
        <authorList>
            <person name="Shibata T.F."/>
            <person name="Maeda T."/>
            <person name="Nikoh N."/>
            <person name="Yamaguchi K."/>
            <person name="Oshima K."/>
            <person name="Hattori M."/>
            <person name="Nishiyama T."/>
            <person name="Hasebe M."/>
            <person name="Fukatsu T."/>
            <person name="Kikuchi Y."/>
            <person name="Shigenobu S."/>
        </authorList>
    </citation>
    <scope>NUCLEOTIDE SEQUENCE [LARGE SCALE GENOMIC DNA]</scope>
</reference>
<evidence type="ECO:0000313" key="2">
    <source>
        <dbReference type="Proteomes" id="UP000013966"/>
    </source>
</evidence>
<accession>R4WK24</accession>
<sequence>MFERFSQSLGSFFSDHHARDEYLSSSSDLAELERRMREVETQDHMYNMHFYSASGGRHYDDH</sequence>
<dbReference type="InterPro" id="IPR021946">
    <property type="entry name" value="DUF3563"/>
</dbReference>
<name>R4WK24_9BURK</name>
<dbReference type="Proteomes" id="UP000013966">
    <property type="component" value="Chromosome 2"/>
</dbReference>
<dbReference type="HOGENOM" id="CLU_2913533_0_0_4"/>
<reference evidence="1 2" key="2">
    <citation type="journal article" date="2018" name="Int. J. Syst. Evol. Microbiol.">
        <title>Burkholderia insecticola sp. nov., a gut symbiotic bacterium of the bean bug Riptortus pedestris.</title>
        <authorList>
            <person name="Takeshita K."/>
            <person name="Tamaki H."/>
            <person name="Ohbayashi T."/>
            <person name="Meng X.-Y."/>
            <person name="Sone T."/>
            <person name="Mitani Y."/>
            <person name="Peeters C."/>
            <person name="Kikuchi Y."/>
            <person name="Vandamme P."/>
        </authorList>
    </citation>
    <scope>NUCLEOTIDE SEQUENCE [LARGE SCALE GENOMIC DNA]</scope>
    <source>
        <strain evidence="1">RPE64</strain>
    </source>
</reference>
<dbReference type="KEGG" id="buo:BRPE64_BCDS02220"/>
<gene>
    <name evidence="1" type="ORF">BRPE64_BCDS02220</name>
</gene>
<evidence type="ECO:0000313" key="1">
    <source>
        <dbReference type="EMBL" id="BAN24883.1"/>
    </source>
</evidence>
<dbReference type="EMBL" id="AP013059">
    <property type="protein sequence ID" value="BAN24883.1"/>
    <property type="molecule type" value="Genomic_DNA"/>
</dbReference>
<organism evidence="1 2">
    <name type="scientific">Caballeronia insecticola</name>
    <dbReference type="NCBI Taxonomy" id="758793"/>
    <lineage>
        <taxon>Bacteria</taxon>
        <taxon>Pseudomonadati</taxon>
        <taxon>Pseudomonadota</taxon>
        <taxon>Betaproteobacteria</taxon>
        <taxon>Burkholderiales</taxon>
        <taxon>Burkholderiaceae</taxon>
        <taxon>Caballeronia</taxon>
    </lineage>
</organism>
<dbReference type="RefSeq" id="WP_016354314.1">
    <property type="nucleotide sequence ID" value="NC_021294.1"/>
</dbReference>
<dbReference type="Pfam" id="PF12086">
    <property type="entry name" value="DUF3563"/>
    <property type="match status" value="1"/>
</dbReference>